<evidence type="ECO:0000256" key="2">
    <source>
        <dbReference type="ARBA" id="ARBA00007317"/>
    </source>
</evidence>
<dbReference type="Pfam" id="PF02817">
    <property type="entry name" value="E3_binding"/>
    <property type="match status" value="1"/>
</dbReference>
<name>A0A7V8JRL0_9BURK</name>
<dbReference type="EMBL" id="WNDQ01000004">
    <property type="protein sequence ID" value="KAF1023490.1"/>
    <property type="molecule type" value="Genomic_DNA"/>
</dbReference>
<evidence type="ECO:0000313" key="8">
    <source>
        <dbReference type="Proteomes" id="UP000461670"/>
    </source>
</evidence>
<evidence type="ECO:0000256" key="3">
    <source>
        <dbReference type="ARBA" id="ARBA00022823"/>
    </source>
</evidence>
<dbReference type="GO" id="GO:0016746">
    <property type="term" value="F:acyltransferase activity"/>
    <property type="evidence" value="ECO:0007669"/>
    <property type="project" value="InterPro"/>
</dbReference>
<feature type="region of interest" description="Disordered" evidence="4">
    <location>
        <begin position="90"/>
        <end position="120"/>
    </location>
</feature>
<dbReference type="InterPro" id="IPR000089">
    <property type="entry name" value="Biotin_lipoyl"/>
</dbReference>
<proteinExistence type="inferred from homology"/>
<gene>
    <name evidence="7" type="primary">acoC</name>
    <name evidence="7" type="ORF">GAK30_00441</name>
</gene>
<dbReference type="NCBIfam" id="NF011457">
    <property type="entry name" value="PRK14875.1"/>
    <property type="match status" value="1"/>
</dbReference>
<dbReference type="CDD" id="cd06849">
    <property type="entry name" value="lipoyl_domain"/>
    <property type="match status" value="1"/>
</dbReference>
<dbReference type="PROSITE" id="PS50968">
    <property type="entry name" value="BIOTINYL_LIPOYL"/>
    <property type="match status" value="1"/>
</dbReference>
<dbReference type="PANTHER" id="PTHR43798">
    <property type="entry name" value="MONOACYLGLYCEROL LIPASE"/>
    <property type="match status" value="1"/>
</dbReference>
<sequence>MATEVILPRVDMDMAEGKIAYWHVQDGQAVDKGQVLFDIETDKATMEVDAPASGVLDIVRAELGVAIPVGEVVAWIRAADEARTRTAVPAAASSDAGAPATAATAPSAPASPDASAPAAEPGVLRATPLARSQARAQGLDLAGIAGSGPRGRIVAADLPPPVAPVVHGAHAAGGGPVHLQTLRPADTAPLLLIHGFGSDQASWRPLVQALGTHLPASVAVLGVDLPGHGKSAPLPGARLQELAQAVLDAVAAQGWARFHVVGHSLGGGVALALARLQPQRVRSLTLLAPAGLGPEVDADFLAGLSTADSPQTLRPVLARLFHDEALLTESFVATAWQQLSKPGRAESLAALAATLMPAGRQAEDLRAVLAASPVPVKLIWGREDRVMPVRHADGLPGHVAVHRLPGVGHVPQIEAVELVARLVAEQLRAAG</sequence>
<organism evidence="7 8">
    <name type="scientific">Paracidovorax wautersii</name>
    <dbReference type="NCBI Taxonomy" id="1177982"/>
    <lineage>
        <taxon>Bacteria</taxon>
        <taxon>Pseudomonadati</taxon>
        <taxon>Pseudomonadota</taxon>
        <taxon>Betaproteobacteria</taxon>
        <taxon>Burkholderiales</taxon>
        <taxon>Comamonadaceae</taxon>
        <taxon>Paracidovorax</taxon>
    </lineage>
</organism>
<dbReference type="InterPro" id="IPR004167">
    <property type="entry name" value="PSBD"/>
</dbReference>
<feature type="domain" description="Peripheral subunit-binding (PSBD)" evidence="6">
    <location>
        <begin position="125"/>
        <end position="162"/>
    </location>
</feature>
<dbReference type="InterPro" id="IPR029058">
    <property type="entry name" value="AB_hydrolase_fold"/>
</dbReference>
<evidence type="ECO:0000259" key="6">
    <source>
        <dbReference type="PROSITE" id="PS51826"/>
    </source>
</evidence>
<dbReference type="AlphaFoldDB" id="A0A7V8JRL0"/>
<keyword evidence="7" id="KW-0808">Transferase</keyword>
<dbReference type="Pfam" id="PF00561">
    <property type="entry name" value="Abhydrolase_1"/>
    <property type="match status" value="1"/>
</dbReference>
<accession>A0A7V8JRL0</accession>
<dbReference type="InterPro" id="IPR000073">
    <property type="entry name" value="AB_hydrolase_1"/>
</dbReference>
<dbReference type="Gene3D" id="3.40.50.1820">
    <property type="entry name" value="alpha/beta hydrolase"/>
    <property type="match status" value="1"/>
</dbReference>
<dbReference type="SUPFAM" id="SSF47005">
    <property type="entry name" value="Peripheral subunit-binding domain of 2-oxo acid dehydrogenase complex"/>
    <property type="match status" value="1"/>
</dbReference>
<reference evidence="8" key="1">
    <citation type="journal article" date="2020" name="MBio">
        <title>Horizontal gene transfer to a defensive symbiont with a reduced genome amongst a multipartite beetle microbiome.</title>
        <authorList>
            <person name="Waterworth S.C."/>
            <person name="Florez L.V."/>
            <person name="Rees E.R."/>
            <person name="Hertweck C."/>
            <person name="Kaltenpoth M."/>
            <person name="Kwan J.C."/>
        </authorList>
    </citation>
    <scope>NUCLEOTIDE SEQUENCE [LARGE SCALE GENOMIC DNA]</scope>
</reference>
<dbReference type="Proteomes" id="UP000461670">
    <property type="component" value="Unassembled WGS sequence"/>
</dbReference>
<comment type="similarity">
    <text evidence="2">Belongs to the 2-oxoacid dehydrogenase family.</text>
</comment>
<evidence type="ECO:0000256" key="1">
    <source>
        <dbReference type="ARBA" id="ARBA00001938"/>
    </source>
</evidence>
<evidence type="ECO:0000259" key="5">
    <source>
        <dbReference type="PROSITE" id="PS50968"/>
    </source>
</evidence>
<dbReference type="Pfam" id="PF00364">
    <property type="entry name" value="Biotin_lipoyl"/>
    <property type="match status" value="1"/>
</dbReference>
<dbReference type="PRINTS" id="PR00111">
    <property type="entry name" value="ABHYDROLASE"/>
</dbReference>
<comment type="cofactor">
    <cofactor evidence="1">
        <name>(R)-lipoate</name>
        <dbReference type="ChEBI" id="CHEBI:83088"/>
    </cofactor>
</comment>
<feature type="compositionally biased region" description="Low complexity" evidence="4">
    <location>
        <begin position="90"/>
        <end position="119"/>
    </location>
</feature>
<evidence type="ECO:0000256" key="4">
    <source>
        <dbReference type="SAM" id="MobiDB-lite"/>
    </source>
</evidence>
<dbReference type="PROSITE" id="PS00189">
    <property type="entry name" value="LIPOYL"/>
    <property type="match status" value="1"/>
</dbReference>
<dbReference type="SUPFAM" id="SSF51230">
    <property type="entry name" value="Single hybrid motif"/>
    <property type="match status" value="1"/>
</dbReference>
<dbReference type="PROSITE" id="PS51826">
    <property type="entry name" value="PSBD"/>
    <property type="match status" value="1"/>
</dbReference>
<dbReference type="InterPro" id="IPR011053">
    <property type="entry name" value="Single_hybrid_motif"/>
</dbReference>
<evidence type="ECO:0000313" key="7">
    <source>
        <dbReference type="EMBL" id="KAF1023490.1"/>
    </source>
</evidence>
<dbReference type="Gene3D" id="4.10.320.10">
    <property type="entry name" value="E3-binding domain"/>
    <property type="match status" value="1"/>
</dbReference>
<dbReference type="InterPro" id="IPR003016">
    <property type="entry name" value="2-oxoA_DH_lipoyl-BS"/>
</dbReference>
<dbReference type="Gene3D" id="2.40.50.100">
    <property type="match status" value="1"/>
</dbReference>
<protein>
    <submittedName>
        <fullName evidence="7">Dihydrolipoyllysine-residue acetyltransferase component of acetoin cleaving system</fullName>
    </submittedName>
</protein>
<comment type="caution">
    <text evidence="7">The sequence shown here is derived from an EMBL/GenBank/DDBJ whole genome shotgun (WGS) entry which is preliminary data.</text>
</comment>
<dbReference type="InterPro" id="IPR036625">
    <property type="entry name" value="E3-bd_dom_sf"/>
</dbReference>
<dbReference type="InterPro" id="IPR050266">
    <property type="entry name" value="AB_hydrolase_sf"/>
</dbReference>
<feature type="domain" description="Lipoyl-binding" evidence="5">
    <location>
        <begin position="2"/>
        <end position="77"/>
    </location>
</feature>
<dbReference type="SUPFAM" id="SSF53474">
    <property type="entry name" value="alpha/beta-Hydrolases"/>
    <property type="match status" value="1"/>
</dbReference>
<keyword evidence="3" id="KW-0450">Lipoyl</keyword>